<dbReference type="GO" id="GO:0008033">
    <property type="term" value="P:tRNA processing"/>
    <property type="evidence" value="ECO:0007669"/>
    <property type="project" value="UniProtKB-KW"/>
</dbReference>
<organism evidence="6 7">
    <name type="scientific">Paxillus rubicundulus Ve08.2h10</name>
    <dbReference type="NCBI Taxonomy" id="930991"/>
    <lineage>
        <taxon>Eukaryota</taxon>
        <taxon>Fungi</taxon>
        <taxon>Dikarya</taxon>
        <taxon>Basidiomycota</taxon>
        <taxon>Agaricomycotina</taxon>
        <taxon>Agaricomycetes</taxon>
        <taxon>Agaricomycetidae</taxon>
        <taxon>Boletales</taxon>
        <taxon>Paxilineae</taxon>
        <taxon>Paxillaceae</taxon>
        <taxon>Paxillus</taxon>
    </lineage>
</organism>
<proteinExistence type="inferred from homology"/>
<feature type="region of interest" description="Disordered" evidence="5">
    <location>
        <begin position="44"/>
        <end position="75"/>
    </location>
</feature>
<dbReference type="Gene3D" id="6.20.50.20">
    <property type="match status" value="1"/>
</dbReference>
<feature type="compositionally biased region" description="Basic residues" evidence="5">
    <location>
        <begin position="194"/>
        <end position="208"/>
    </location>
</feature>
<gene>
    <name evidence="6" type="ORF">PAXRUDRAFT_164140</name>
</gene>
<evidence type="ECO:0000256" key="2">
    <source>
        <dbReference type="ARBA" id="ARBA00022723"/>
    </source>
</evidence>
<evidence type="ECO:0000256" key="5">
    <source>
        <dbReference type="SAM" id="MobiDB-lite"/>
    </source>
</evidence>
<keyword evidence="3" id="KW-0862">Zinc</keyword>
<dbReference type="PANTHER" id="PTHR14742">
    <property type="entry name" value="RIBONUCLEASE P SUBUNIT P21"/>
    <property type="match status" value="1"/>
</dbReference>
<sequence>MGKKKNTEDIPNPNSVTNRDILQRLNFLYQASVLLNGIAPIAPASPSDDENQDGQSSLQAKIAAESSSQSGKVLRRRRVVTTSELSRNYVDVMKIIGKKTNVKMDPSVKRLICKGCSSVLTPGVSATVRIKNSTSHSHLISYRCNRCRTERRIPAPPVLHAEPETDGNTSEVQSTEAPGPPAPDTTAGGPVRLGRQKRKKKPPIRRLPPHFARDVGHVVFRGNDILADAHT</sequence>
<dbReference type="HOGENOM" id="CLU_079140_0_0_1"/>
<protein>
    <submittedName>
        <fullName evidence="6">Unplaced genomic scaffold scaffold_1784, whole genome shotgun sequence</fullName>
    </submittedName>
</protein>
<dbReference type="PANTHER" id="PTHR14742:SF0">
    <property type="entry name" value="RIBONUCLEASE P PROTEIN SUBUNIT P21"/>
    <property type="match status" value="1"/>
</dbReference>
<keyword evidence="7" id="KW-1185">Reference proteome</keyword>
<dbReference type="AlphaFoldDB" id="A0A0D0DJS9"/>
<dbReference type="InterPro" id="IPR007175">
    <property type="entry name" value="Rpr2/Snm1/Rpp21"/>
</dbReference>
<evidence type="ECO:0000256" key="1">
    <source>
        <dbReference type="ARBA" id="ARBA00022694"/>
    </source>
</evidence>
<accession>A0A0D0DJS9</accession>
<dbReference type="Pfam" id="PF04032">
    <property type="entry name" value="Rpr2"/>
    <property type="match status" value="1"/>
</dbReference>
<feature type="compositionally biased region" description="Polar residues" evidence="5">
    <location>
        <begin position="53"/>
        <end position="71"/>
    </location>
</feature>
<dbReference type="Proteomes" id="UP000054538">
    <property type="component" value="Unassembled WGS sequence"/>
</dbReference>
<keyword evidence="2" id="KW-0479">Metal-binding</keyword>
<dbReference type="GO" id="GO:0005655">
    <property type="term" value="C:nucleolar ribonuclease P complex"/>
    <property type="evidence" value="ECO:0007669"/>
    <property type="project" value="TreeGrafter"/>
</dbReference>
<dbReference type="EMBL" id="KN826606">
    <property type="protein sequence ID" value="KIK78395.1"/>
    <property type="molecule type" value="Genomic_DNA"/>
</dbReference>
<feature type="region of interest" description="Disordered" evidence="5">
    <location>
        <begin position="154"/>
        <end position="210"/>
    </location>
</feature>
<name>A0A0D0DJS9_9AGAM</name>
<comment type="similarity">
    <text evidence="4">Belongs to the eukaryotic/archaeal RNase P protein component 4 family.</text>
</comment>
<keyword evidence="1" id="KW-0819">tRNA processing</keyword>
<evidence type="ECO:0000313" key="7">
    <source>
        <dbReference type="Proteomes" id="UP000054538"/>
    </source>
</evidence>
<dbReference type="GO" id="GO:0046872">
    <property type="term" value="F:metal ion binding"/>
    <property type="evidence" value="ECO:0007669"/>
    <property type="project" value="UniProtKB-KW"/>
</dbReference>
<dbReference type="STRING" id="930991.A0A0D0DJS9"/>
<reference evidence="6 7" key="1">
    <citation type="submission" date="2014-04" db="EMBL/GenBank/DDBJ databases">
        <authorList>
            <consortium name="DOE Joint Genome Institute"/>
            <person name="Kuo A."/>
            <person name="Kohler A."/>
            <person name="Jargeat P."/>
            <person name="Nagy L.G."/>
            <person name="Floudas D."/>
            <person name="Copeland A."/>
            <person name="Barry K.W."/>
            <person name="Cichocki N."/>
            <person name="Veneault-Fourrey C."/>
            <person name="LaButti K."/>
            <person name="Lindquist E.A."/>
            <person name="Lipzen A."/>
            <person name="Lundell T."/>
            <person name="Morin E."/>
            <person name="Murat C."/>
            <person name="Sun H."/>
            <person name="Tunlid A."/>
            <person name="Henrissat B."/>
            <person name="Grigoriev I.V."/>
            <person name="Hibbett D.S."/>
            <person name="Martin F."/>
            <person name="Nordberg H.P."/>
            <person name="Cantor M.N."/>
            <person name="Hua S.X."/>
        </authorList>
    </citation>
    <scope>NUCLEOTIDE SEQUENCE [LARGE SCALE GENOMIC DNA]</scope>
    <source>
        <strain evidence="6 7">Ve08.2h10</strain>
    </source>
</reference>
<dbReference type="OrthoDB" id="128536at2759"/>
<dbReference type="InParanoid" id="A0A0D0DJS9"/>
<evidence type="ECO:0000313" key="6">
    <source>
        <dbReference type="EMBL" id="KIK78395.1"/>
    </source>
</evidence>
<evidence type="ECO:0000256" key="4">
    <source>
        <dbReference type="ARBA" id="ARBA00038402"/>
    </source>
</evidence>
<reference evidence="7" key="2">
    <citation type="submission" date="2015-01" db="EMBL/GenBank/DDBJ databases">
        <title>Evolutionary Origins and Diversification of the Mycorrhizal Mutualists.</title>
        <authorList>
            <consortium name="DOE Joint Genome Institute"/>
            <consortium name="Mycorrhizal Genomics Consortium"/>
            <person name="Kohler A."/>
            <person name="Kuo A."/>
            <person name="Nagy L.G."/>
            <person name="Floudas D."/>
            <person name="Copeland A."/>
            <person name="Barry K.W."/>
            <person name="Cichocki N."/>
            <person name="Veneault-Fourrey C."/>
            <person name="LaButti K."/>
            <person name="Lindquist E.A."/>
            <person name="Lipzen A."/>
            <person name="Lundell T."/>
            <person name="Morin E."/>
            <person name="Murat C."/>
            <person name="Riley R."/>
            <person name="Ohm R."/>
            <person name="Sun H."/>
            <person name="Tunlid A."/>
            <person name="Henrissat B."/>
            <person name="Grigoriev I.V."/>
            <person name="Hibbett D.S."/>
            <person name="Martin F."/>
        </authorList>
    </citation>
    <scope>NUCLEOTIDE SEQUENCE [LARGE SCALE GENOMIC DNA]</scope>
    <source>
        <strain evidence="7">Ve08.2h10</strain>
    </source>
</reference>
<evidence type="ECO:0000256" key="3">
    <source>
        <dbReference type="ARBA" id="ARBA00022833"/>
    </source>
</evidence>